<evidence type="ECO:0000259" key="3">
    <source>
        <dbReference type="Pfam" id="PF01738"/>
    </source>
</evidence>
<sequence length="278" mass="30465">MRNFIYLSLLCGLFFLSCSNDQDDNIIINQNDLESLPIDTGGVQTAKVIGSTNAIYGHYIYTPSDYNNASPNYPLLVFLHGSGQVGNSQTNPDVLTNLIYTGPPSMIEQKKWSPTYPMIVASPQLTSGSWNADDVHSFINYLISTYNINTDRIYLTGYSLGAYGCYSYISKYGADSYARAIVPIAGGGDVNSGNKYTTTAVWAFHGGSDNAVPTSRSIDMVSAINASNPNTKAKVTIYPGVGHDSDTRTFDGTGMNSESIDYDAFNMDIYDWMFLYKK</sequence>
<feature type="chain" id="PRO_5046464476" evidence="2">
    <location>
        <begin position="23"/>
        <end position="278"/>
    </location>
</feature>
<keyword evidence="5" id="KW-1185">Reference proteome</keyword>
<dbReference type="InterPro" id="IPR029058">
    <property type="entry name" value="AB_hydrolase_fold"/>
</dbReference>
<dbReference type="InterPro" id="IPR002925">
    <property type="entry name" value="Dienelactn_hydro"/>
</dbReference>
<feature type="signal peptide" evidence="2">
    <location>
        <begin position="1"/>
        <end position="22"/>
    </location>
</feature>
<dbReference type="Proteomes" id="UP000670776">
    <property type="component" value="Unassembled WGS sequence"/>
</dbReference>
<dbReference type="PANTHER" id="PTHR43037">
    <property type="entry name" value="UNNAMED PRODUCT-RELATED"/>
    <property type="match status" value="1"/>
</dbReference>
<organism evidence="4 5">
    <name type="scientific">Mariniflexile gromovii</name>
    <dbReference type="NCBI Taxonomy" id="362523"/>
    <lineage>
        <taxon>Bacteria</taxon>
        <taxon>Pseudomonadati</taxon>
        <taxon>Bacteroidota</taxon>
        <taxon>Flavobacteriia</taxon>
        <taxon>Flavobacteriales</taxon>
        <taxon>Flavobacteriaceae</taxon>
        <taxon>Mariniflexile</taxon>
    </lineage>
</organism>
<comment type="caution">
    <text evidence="4">The sequence shown here is derived from an EMBL/GenBank/DDBJ whole genome shotgun (WGS) entry which is preliminary data.</text>
</comment>
<evidence type="ECO:0000256" key="2">
    <source>
        <dbReference type="SAM" id="SignalP"/>
    </source>
</evidence>
<proteinExistence type="predicted"/>
<dbReference type="Pfam" id="PF01738">
    <property type="entry name" value="DLH"/>
    <property type="match status" value="1"/>
</dbReference>
<feature type="domain" description="Dienelactone hydrolase" evidence="3">
    <location>
        <begin position="133"/>
        <end position="243"/>
    </location>
</feature>
<dbReference type="PROSITE" id="PS51257">
    <property type="entry name" value="PROKAR_LIPOPROTEIN"/>
    <property type="match status" value="1"/>
</dbReference>
<reference evidence="4 5" key="1">
    <citation type="submission" date="2021-04" db="EMBL/GenBank/DDBJ databases">
        <title>Mariniflexile gromovii gen. nov., sp. nov., a gliding bacterium isolated from the sea urchin Strongylocentrotus intermedius.</title>
        <authorList>
            <person name="Ko S."/>
            <person name="Le V."/>
            <person name="Ahn C.-Y."/>
            <person name="Oh H.-M."/>
        </authorList>
    </citation>
    <scope>NUCLEOTIDE SEQUENCE [LARGE SCALE GENOMIC DNA]</scope>
    <source>
        <strain evidence="4 5">KCTC 12570</strain>
    </source>
</reference>
<accession>A0ABS4BRA1</accession>
<evidence type="ECO:0000313" key="4">
    <source>
        <dbReference type="EMBL" id="MBP0903113.1"/>
    </source>
</evidence>
<dbReference type="RefSeq" id="WP_209653137.1">
    <property type="nucleotide sequence ID" value="NZ_JAGJCB010000003.1"/>
</dbReference>
<dbReference type="GO" id="GO:0016787">
    <property type="term" value="F:hydrolase activity"/>
    <property type="evidence" value="ECO:0007669"/>
    <property type="project" value="UniProtKB-KW"/>
</dbReference>
<protein>
    <submittedName>
        <fullName evidence="4">Dienelactone hydrolase family protein</fullName>
    </submittedName>
</protein>
<dbReference type="InterPro" id="IPR050955">
    <property type="entry name" value="Plant_Biomass_Hydrol_Est"/>
</dbReference>
<gene>
    <name evidence="4" type="ORF">J8H85_04665</name>
</gene>
<keyword evidence="1 2" id="KW-0732">Signal</keyword>
<dbReference type="PANTHER" id="PTHR43037:SF1">
    <property type="entry name" value="BLL1128 PROTEIN"/>
    <property type="match status" value="1"/>
</dbReference>
<evidence type="ECO:0000256" key="1">
    <source>
        <dbReference type="ARBA" id="ARBA00022729"/>
    </source>
</evidence>
<dbReference type="Gene3D" id="3.40.50.1820">
    <property type="entry name" value="alpha/beta hydrolase"/>
    <property type="match status" value="1"/>
</dbReference>
<keyword evidence="4" id="KW-0378">Hydrolase</keyword>
<name>A0ABS4BRA1_9FLAO</name>
<dbReference type="EMBL" id="JAGJCB010000003">
    <property type="protein sequence ID" value="MBP0903113.1"/>
    <property type="molecule type" value="Genomic_DNA"/>
</dbReference>
<evidence type="ECO:0000313" key="5">
    <source>
        <dbReference type="Proteomes" id="UP000670776"/>
    </source>
</evidence>
<dbReference type="SUPFAM" id="SSF53474">
    <property type="entry name" value="alpha/beta-Hydrolases"/>
    <property type="match status" value="1"/>
</dbReference>